<keyword evidence="6 8" id="KW-1133">Transmembrane helix</keyword>
<dbReference type="Proteomes" id="UP000662814">
    <property type="component" value="Chromosome"/>
</dbReference>
<dbReference type="InterPro" id="IPR004626">
    <property type="entry name" value="RarD"/>
</dbReference>
<proteinExistence type="inferred from homology"/>
<comment type="similarity">
    <text evidence="2">Belongs to the EamA transporter family.</text>
</comment>
<evidence type="ECO:0000256" key="7">
    <source>
        <dbReference type="ARBA" id="ARBA00023136"/>
    </source>
</evidence>
<organism evidence="10 11">
    <name type="scientific">Paramicrobacterium chengjingii</name>
    <dbReference type="NCBI Taxonomy" id="2769067"/>
    <lineage>
        <taxon>Bacteria</taxon>
        <taxon>Bacillati</taxon>
        <taxon>Actinomycetota</taxon>
        <taxon>Actinomycetes</taxon>
        <taxon>Micrococcales</taxon>
        <taxon>Microbacteriaceae</taxon>
        <taxon>Paramicrobacterium</taxon>
    </lineage>
</organism>
<dbReference type="SUPFAM" id="SSF103481">
    <property type="entry name" value="Multidrug resistance efflux transporter EmrE"/>
    <property type="match status" value="2"/>
</dbReference>
<feature type="transmembrane region" description="Helical" evidence="8">
    <location>
        <begin position="72"/>
        <end position="92"/>
    </location>
</feature>
<accession>A0ABX6YN98</accession>
<feature type="transmembrane region" description="Helical" evidence="8">
    <location>
        <begin position="128"/>
        <end position="144"/>
    </location>
</feature>
<evidence type="ECO:0000313" key="10">
    <source>
        <dbReference type="EMBL" id="QPZ40175.1"/>
    </source>
</evidence>
<feature type="transmembrane region" description="Helical" evidence="8">
    <location>
        <begin position="9"/>
        <end position="29"/>
    </location>
</feature>
<evidence type="ECO:0000256" key="1">
    <source>
        <dbReference type="ARBA" id="ARBA00004651"/>
    </source>
</evidence>
<feature type="transmembrane region" description="Helical" evidence="8">
    <location>
        <begin position="41"/>
        <end position="60"/>
    </location>
</feature>
<dbReference type="InterPro" id="IPR000620">
    <property type="entry name" value="EamA_dom"/>
</dbReference>
<evidence type="ECO:0000256" key="3">
    <source>
        <dbReference type="ARBA" id="ARBA00022448"/>
    </source>
</evidence>
<sequence>MPRAGSRSGFLFAASAYLLWGALPLYFVILEPAGPFEIVAMRILFSLVFCGILLSVLRDWKGFFALFRSRRTILFMALAAVFIFINWQTYVIAALTEHVIEASLGYFINPIVTVLFGVVFLRERLRRLQWVAVGVSLIAVVVLWVGYGTFPFIALILAFSFGLYGFMKNRVGNNVGAITGLTLETLLLAPVAALVLVGVAATTGLVFGTAGAGNTTLLVASGVVTAVPLLLFASAARRLPLVYMGLFQYVTPLMQFLVGVFILSEPMPTERWIGFFLVWAALVLLTIDMVGHARTVRRRSLNLT</sequence>
<dbReference type="EMBL" id="CP061169">
    <property type="protein sequence ID" value="QPZ40175.1"/>
    <property type="molecule type" value="Genomic_DNA"/>
</dbReference>
<keyword evidence="5 8" id="KW-0812">Transmembrane</keyword>
<keyword evidence="11" id="KW-1185">Reference proteome</keyword>
<evidence type="ECO:0000256" key="8">
    <source>
        <dbReference type="SAM" id="Phobius"/>
    </source>
</evidence>
<evidence type="ECO:0000313" key="11">
    <source>
        <dbReference type="Proteomes" id="UP000662814"/>
    </source>
</evidence>
<dbReference type="Pfam" id="PF00892">
    <property type="entry name" value="EamA"/>
    <property type="match status" value="1"/>
</dbReference>
<gene>
    <name evidence="10" type="primary">rarD</name>
    <name evidence="10" type="ORF">HCR76_03740</name>
</gene>
<name>A0ABX6YN98_9MICO</name>
<evidence type="ECO:0000256" key="5">
    <source>
        <dbReference type="ARBA" id="ARBA00022692"/>
    </source>
</evidence>
<feature type="transmembrane region" description="Helical" evidence="8">
    <location>
        <begin position="104"/>
        <end position="121"/>
    </location>
</feature>
<reference evidence="10 11" key="1">
    <citation type="submission" date="2020-12" db="EMBL/GenBank/DDBJ databases">
        <title>Microbacterium sp. HY060.</title>
        <authorList>
            <person name="Zhou J."/>
        </authorList>
    </citation>
    <scope>NUCLEOTIDE SEQUENCE [LARGE SCALE GENOMIC DNA]</scope>
    <source>
        <strain evidence="10 11">HY60</strain>
    </source>
</reference>
<feature type="transmembrane region" description="Helical" evidence="8">
    <location>
        <begin position="272"/>
        <end position="291"/>
    </location>
</feature>
<dbReference type="PANTHER" id="PTHR22911:SF137">
    <property type="entry name" value="SOLUTE CARRIER FAMILY 35 MEMBER G2-RELATED"/>
    <property type="match status" value="1"/>
</dbReference>
<evidence type="ECO:0000259" key="9">
    <source>
        <dbReference type="Pfam" id="PF00892"/>
    </source>
</evidence>
<dbReference type="RefSeq" id="WP_166990207.1">
    <property type="nucleotide sequence ID" value="NZ_CP061169.1"/>
</dbReference>
<feature type="transmembrane region" description="Helical" evidence="8">
    <location>
        <begin position="216"/>
        <end position="234"/>
    </location>
</feature>
<feature type="domain" description="EamA" evidence="9">
    <location>
        <begin position="8"/>
        <end position="143"/>
    </location>
</feature>
<evidence type="ECO:0000256" key="2">
    <source>
        <dbReference type="ARBA" id="ARBA00007362"/>
    </source>
</evidence>
<keyword evidence="7 8" id="KW-0472">Membrane</keyword>
<evidence type="ECO:0000256" key="4">
    <source>
        <dbReference type="ARBA" id="ARBA00022475"/>
    </source>
</evidence>
<dbReference type="NCBIfam" id="TIGR00688">
    <property type="entry name" value="rarD"/>
    <property type="match status" value="1"/>
</dbReference>
<comment type="subcellular location">
    <subcellularLocation>
        <location evidence="1">Cell membrane</location>
        <topology evidence="1">Multi-pass membrane protein</topology>
    </subcellularLocation>
</comment>
<evidence type="ECO:0000256" key="6">
    <source>
        <dbReference type="ARBA" id="ARBA00022989"/>
    </source>
</evidence>
<feature type="transmembrane region" description="Helical" evidence="8">
    <location>
        <begin position="150"/>
        <end position="167"/>
    </location>
</feature>
<keyword evidence="3" id="KW-0813">Transport</keyword>
<keyword evidence="4" id="KW-1003">Cell membrane</keyword>
<feature type="transmembrane region" description="Helical" evidence="8">
    <location>
        <begin position="246"/>
        <end position="266"/>
    </location>
</feature>
<feature type="transmembrane region" description="Helical" evidence="8">
    <location>
        <begin position="187"/>
        <end position="210"/>
    </location>
</feature>
<protein>
    <submittedName>
        <fullName evidence="10">EamA family transporter RarD</fullName>
    </submittedName>
</protein>
<dbReference type="InterPro" id="IPR037185">
    <property type="entry name" value="EmrE-like"/>
</dbReference>
<dbReference type="PANTHER" id="PTHR22911">
    <property type="entry name" value="ACYL-MALONYL CONDENSING ENZYME-RELATED"/>
    <property type="match status" value="1"/>
</dbReference>